<protein>
    <submittedName>
        <fullName evidence="1">Uncharacterized protein</fullName>
    </submittedName>
</protein>
<name>A0A564U0D6_9FIRM</name>
<reference evidence="1 2" key="1">
    <citation type="submission" date="2019-07" db="EMBL/GenBank/DDBJ databases">
        <authorList>
            <person name="Hibberd C M."/>
            <person name="Gehrig L. J."/>
            <person name="Chang H.-W."/>
            <person name="Venkatesh S."/>
        </authorList>
    </citation>
    <scope>NUCLEOTIDE SEQUENCE [LARGE SCALE GENOMIC DNA]</scope>
    <source>
        <strain evidence="1">Ruminococcus_torques_SSTS_Bg7063</strain>
    </source>
</reference>
<keyword evidence="2" id="KW-1185">Reference proteome</keyword>
<sequence>MKAKTNSINSMFSEWITNAVIEKIIKDKFLSTEVSKIEKPIIGFVSEVKADKQIEALNQPELWFVNVEKKVDWEKVKKDIFSNLNWDDVQIGEPTETEWIIENLIQETSPKKVFEWIYDLVLDNASNTLLICTIMHALSHIDYEETYPYGPMLGMAMLGHDDKRVVAFSIKTFSNWNSKDSLRYVKNFSPKQDWAKKEWDKVVEYIEENGDEIDGVFDEENYSVKMDTRTA</sequence>
<dbReference type="EMBL" id="CABHNA010000061">
    <property type="protein sequence ID" value="VUX12903.1"/>
    <property type="molecule type" value="Genomic_DNA"/>
</dbReference>
<dbReference type="RefSeq" id="WP_144367269.1">
    <property type="nucleotide sequence ID" value="NZ_CABHNA010000061.1"/>
</dbReference>
<dbReference type="Proteomes" id="UP000363661">
    <property type="component" value="Unassembled WGS sequence"/>
</dbReference>
<gene>
    <name evidence="1" type="ORF">RTSSTS7063_01840</name>
</gene>
<organism evidence="1 2">
    <name type="scientific">[Ruminococcus] torques</name>
    <dbReference type="NCBI Taxonomy" id="33039"/>
    <lineage>
        <taxon>Bacteria</taxon>
        <taxon>Bacillati</taxon>
        <taxon>Bacillota</taxon>
        <taxon>Clostridia</taxon>
        <taxon>Lachnospirales</taxon>
        <taxon>Lachnospiraceae</taxon>
        <taxon>Mediterraneibacter</taxon>
    </lineage>
</organism>
<accession>A0A564U0D6</accession>
<evidence type="ECO:0000313" key="2">
    <source>
        <dbReference type="Proteomes" id="UP000363661"/>
    </source>
</evidence>
<evidence type="ECO:0000313" key="1">
    <source>
        <dbReference type="EMBL" id="VUX12903.1"/>
    </source>
</evidence>
<dbReference type="AlphaFoldDB" id="A0A564U0D6"/>
<proteinExistence type="predicted"/>